<evidence type="ECO:0000313" key="3">
    <source>
        <dbReference type="Proteomes" id="UP000664991"/>
    </source>
</evidence>
<dbReference type="EMBL" id="JAEMGP010000005">
    <property type="protein sequence ID" value="KAG5208940.1"/>
    <property type="molecule type" value="Genomic_DNA"/>
</dbReference>
<feature type="transmembrane region" description="Helical" evidence="1">
    <location>
        <begin position="20"/>
        <end position="46"/>
    </location>
</feature>
<evidence type="ECO:0000313" key="2">
    <source>
        <dbReference type="EMBL" id="KAG5208940.1"/>
    </source>
</evidence>
<dbReference type="Proteomes" id="UP000664991">
    <property type="component" value="Unassembled WGS sequence"/>
</dbReference>
<keyword evidence="1" id="KW-1133">Transmembrane helix</keyword>
<keyword evidence="1" id="KW-0472">Membrane</keyword>
<evidence type="ECO:0000256" key="1">
    <source>
        <dbReference type="SAM" id="Phobius"/>
    </source>
</evidence>
<proteinExistence type="predicted"/>
<gene>
    <name evidence="2" type="ORF">JEQ12_016505</name>
</gene>
<protein>
    <submittedName>
        <fullName evidence="2">Uncharacterized protein</fullName>
    </submittedName>
</protein>
<organism evidence="2 3">
    <name type="scientific">Ovis aries</name>
    <name type="common">Sheep</name>
    <dbReference type="NCBI Taxonomy" id="9940"/>
    <lineage>
        <taxon>Eukaryota</taxon>
        <taxon>Metazoa</taxon>
        <taxon>Chordata</taxon>
        <taxon>Craniata</taxon>
        <taxon>Vertebrata</taxon>
        <taxon>Euteleostomi</taxon>
        <taxon>Mammalia</taxon>
        <taxon>Eutheria</taxon>
        <taxon>Laurasiatheria</taxon>
        <taxon>Artiodactyla</taxon>
        <taxon>Ruminantia</taxon>
        <taxon>Pecora</taxon>
        <taxon>Bovidae</taxon>
        <taxon>Caprinae</taxon>
        <taxon>Ovis</taxon>
    </lineage>
</organism>
<accession>A0A836A5J9</accession>
<name>A0A836A5J9_SHEEP</name>
<comment type="caution">
    <text evidence="2">The sequence shown here is derived from an EMBL/GenBank/DDBJ whole genome shotgun (WGS) entry which is preliminary data.</text>
</comment>
<keyword evidence="1" id="KW-0812">Transmembrane</keyword>
<sequence>MGEQPPLVQLSMNNFPSSSFGFSSFAVSLITSSVLFGFASAAFVILEFPDSVFTFRWSLYTERFTQFPACSCGSLGPIRPLLQASKDPSVIFSYHVVLFISKDSPNYMISVGSILFL</sequence>
<reference evidence="2 3" key="1">
    <citation type="submission" date="2020-12" db="EMBL/GenBank/DDBJ databases">
        <title>De novo assembly of Tibetan sheep genome.</title>
        <authorList>
            <person name="Li X."/>
        </authorList>
    </citation>
    <scope>NUCLEOTIDE SEQUENCE [LARGE SCALE GENOMIC DNA]</scope>
    <source>
        <tissue evidence="2">Heart</tissue>
    </source>
</reference>
<dbReference type="AlphaFoldDB" id="A0A836A5J9"/>